<organism evidence="1 2">
    <name type="scientific">Nitrospira defluvii</name>
    <dbReference type="NCBI Taxonomy" id="330214"/>
    <lineage>
        <taxon>Bacteria</taxon>
        <taxon>Pseudomonadati</taxon>
        <taxon>Nitrospirota</taxon>
        <taxon>Nitrospiria</taxon>
        <taxon>Nitrospirales</taxon>
        <taxon>Nitrospiraceae</taxon>
        <taxon>Nitrospira</taxon>
    </lineage>
</organism>
<name>D8PBT3_9BACT</name>
<dbReference type="KEGG" id="nde:NIDE0929"/>
<dbReference type="AlphaFoldDB" id="D8PBT3"/>
<sequence length="83" mass="8987">MGRHVAPMQSQQQIRASPVLTLVPIDVRCEILAQLANTLREEAPLMSARVIDATFSTAKGDAGRLTSASTESLGIDRIRRALD</sequence>
<dbReference type="HOGENOM" id="CLU_2536353_0_0_0"/>
<dbReference type="Proteomes" id="UP000001660">
    <property type="component" value="Chromosome"/>
</dbReference>
<proteinExistence type="predicted"/>
<reference evidence="1 2" key="1">
    <citation type="journal article" date="2010" name="Proc. Natl. Acad. Sci. U.S.A.">
        <title>A Nitrospira metagenome illuminates the physiology and evolution of globally important nitrite-oxidizing bacteria.</title>
        <authorList>
            <person name="Lucker S."/>
            <person name="Wagner M."/>
            <person name="Maixner F."/>
            <person name="Pelletier E."/>
            <person name="Koch H."/>
            <person name="Vacherie B."/>
            <person name="Rattei T."/>
            <person name="Sinninghe Damste J."/>
            <person name="Spieck E."/>
            <person name="Le Paslier D."/>
            <person name="Daims H."/>
        </authorList>
    </citation>
    <scope>NUCLEOTIDE SEQUENCE [LARGE SCALE GENOMIC DNA]</scope>
</reference>
<protein>
    <submittedName>
        <fullName evidence="1">Uncharacterized protein</fullName>
    </submittedName>
</protein>
<gene>
    <name evidence="1" type="ORF">NIDE0929</name>
</gene>
<evidence type="ECO:0000313" key="1">
    <source>
        <dbReference type="EMBL" id="CBK40692.1"/>
    </source>
</evidence>
<accession>D8PBT3</accession>
<dbReference type="EMBL" id="FP929003">
    <property type="protein sequence ID" value="CBK40692.1"/>
    <property type="molecule type" value="Genomic_DNA"/>
</dbReference>
<keyword evidence="2" id="KW-1185">Reference proteome</keyword>
<evidence type="ECO:0000313" key="2">
    <source>
        <dbReference type="Proteomes" id="UP000001660"/>
    </source>
</evidence>